<dbReference type="Proteomes" id="UP001107961">
    <property type="component" value="Unassembled WGS sequence"/>
</dbReference>
<name>A0A9Q3W772_9GAMM</name>
<evidence type="ECO:0000313" key="2">
    <source>
        <dbReference type="Proteomes" id="UP001107961"/>
    </source>
</evidence>
<keyword evidence="2" id="KW-1185">Reference proteome</keyword>
<dbReference type="Pfam" id="PF11985">
    <property type="entry name" value="Phage_Mu_Gp27"/>
    <property type="match status" value="1"/>
</dbReference>
<sequence>MGYPVIIASPLLDEATVMGRRNFAVNLSDDQREELNKRIDDGAETLDELLAWLRRGKDPDFVSRSALGRYVHKRRARTRALESLAETAALPDEGGRSEALDLMMELATLRVKEARILDRLRELGVL</sequence>
<dbReference type="EMBL" id="JAJVKT010000022">
    <property type="protein sequence ID" value="MCE7510294.1"/>
    <property type="molecule type" value="Genomic_DNA"/>
</dbReference>
<dbReference type="RefSeq" id="WP_233926080.1">
    <property type="nucleotide sequence ID" value="NZ_JAJVKT010000022.1"/>
</dbReference>
<evidence type="ECO:0000313" key="1">
    <source>
        <dbReference type="EMBL" id="MCE7510294.1"/>
    </source>
</evidence>
<proteinExistence type="predicted"/>
<organism evidence="1 2">
    <name type="scientific">Alloalcanivorax xenomutans</name>
    <dbReference type="NCBI Taxonomy" id="1094342"/>
    <lineage>
        <taxon>Bacteria</taxon>
        <taxon>Pseudomonadati</taxon>
        <taxon>Pseudomonadota</taxon>
        <taxon>Gammaproteobacteria</taxon>
        <taxon>Oceanospirillales</taxon>
        <taxon>Alcanivoracaceae</taxon>
        <taxon>Alloalcanivorax</taxon>
    </lineage>
</organism>
<dbReference type="InterPro" id="IPR021874">
    <property type="entry name" value="Phage_Mu_Gp27"/>
</dbReference>
<gene>
    <name evidence="1" type="ORF">LZG35_16765</name>
</gene>
<reference evidence="1" key="1">
    <citation type="submission" date="2022-01" db="EMBL/GenBank/DDBJ databases">
        <authorList>
            <person name="Karlyshev A.V."/>
            <person name="Jaspars M."/>
        </authorList>
    </citation>
    <scope>NUCLEOTIDE SEQUENCE</scope>
    <source>
        <strain evidence="1">AGSA3-2</strain>
    </source>
</reference>
<comment type="caution">
    <text evidence="1">The sequence shown here is derived from an EMBL/GenBank/DDBJ whole genome shotgun (WGS) entry which is preliminary data.</text>
</comment>
<dbReference type="AlphaFoldDB" id="A0A9Q3W772"/>
<accession>A0A9Q3W772</accession>
<protein>
    <submittedName>
        <fullName evidence="1">DUF3486 family protein</fullName>
    </submittedName>
</protein>